<keyword evidence="3" id="KW-1185">Reference proteome</keyword>
<evidence type="ECO:0000313" key="3">
    <source>
        <dbReference type="Proteomes" id="UP001432075"/>
    </source>
</evidence>
<sequence>MAAVALLVLVTGCGGGHGDAGKGRASTPPAESAARPLPLGTEARRATWKKRPVQITPKGLLSGSRGDLAGIRLDDELQDMDPYFLTVEFSNTGELAMDRPNLADALSVVGTNGVSGKGVMIVNMALATAPALPEHCRKGNPATVPAGGTAEVCVLVMLAKGQEPATVAYSAEGSDTVVWKVGDGLGGGGGGVLPAGTPAEAAVDDGRGHLVPVKATPTTVRAGDPADLSRSKAGDGGQDLVPYYVTVEYLNTGRYDVYPGMQDHVWLQSAGGKQVRPVILLDLGGPGVAQCPKTVPNAMVKPNATVRQCSIHMLPKGDEPATISYKGDGADAKWITWRAS</sequence>
<dbReference type="Proteomes" id="UP001432075">
    <property type="component" value="Plasmid unnamed1"/>
</dbReference>
<accession>A0ABZ1RYE0</accession>
<keyword evidence="2" id="KW-0614">Plasmid</keyword>
<evidence type="ECO:0000313" key="2">
    <source>
        <dbReference type="EMBL" id="WUO51185.1"/>
    </source>
</evidence>
<gene>
    <name evidence="2" type="ORF">OHU17_35525</name>
</gene>
<evidence type="ECO:0000256" key="1">
    <source>
        <dbReference type="SAM" id="MobiDB-lite"/>
    </source>
</evidence>
<feature type="region of interest" description="Disordered" evidence="1">
    <location>
        <begin position="16"/>
        <end position="35"/>
    </location>
</feature>
<dbReference type="EMBL" id="CP108058">
    <property type="protein sequence ID" value="WUO51185.1"/>
    <property type="molecule type" value="Genomic_DNA"/>
</dbReference>
<organism evidence="2 3">
    <name type="scientific">Streptomyces goshikiensis</name>
    <dbReference type="NCBI Taxonomy" id="1942"/>
    <lineage>
        <taxon>Bacteria</taxon>
        <taxon>Bacillati</taxon>
        <taxon>Actinomycetota</taxon>
        <taxon>Actinomycetes</taxon>
        <taxon>Kitasatosporales</taxon>
        <taxon>Streptomycetaceae</taxon>
        <taxon>Streptomyces</taxon>
    </lineage>
</organism>
<dbReference type="RefSeq" id="WP_124291111.1">
    <property type="nucleotide sequence ID" value="NZ_CP108058.1"/>
</dbReference>
<reference evidence="2" key="1">
    <citation type="submission" date="2022-10" db="EMBL/GenBank/DDBJ databases">
        <title>The complete genomes of actinobacterial strains from the NBC collection.</title>
        <authorList>
            <person name="Joergensen T.S."/>
            <person name="Alvarez Arevalo M."/>
            <person name="Sterndorff E.B."/>
            <person name="Faurdal D."/>
            <person name="Vuksanovic O."/>
            <person name="Mourched A.-S."/>
            <person name="Charusanti P."/>
            <person name="Shaw S."/>
            <person name="Blin K."/>
            <person name="Weber T."/>
        </authorList>
    </citation>
    <scope>NUCLEOTIDE SEQUENCE</scope>
    <source>
        <strain evidence="2">NBC_00283</strain>
        <plasmid evidence="2">unnamed1</plasmid>
    </source>
</reference>
<name>A0ABZ1RYE0_9ACTN</name>
<protein>
    <recommendedName>
        <fullName evidence="4">Lipoprotein</fullName>
    </recommendedName>
</protein>
<evidence type="ECO:0008006" key="4">
    <source>
        <dbReference type="Google" id="ProtNLM"/>
    </source>
</evidence>
<proteinExistence type="predicted"/>
<geneLocation type="plasmid" evidence="2 3">
    <name>unnamed1</name>
</geneLocation>